<evidence type="ECO:0008006" key="3">
    <source>
        <dbReference type="Google" id="ProtNLM"/>
    </source>
</evidence>
<dbReference type="InterPro" id="IPR021734">
    <property type="entry name" value="DUF3303"/>
</dbReference>
<gene>
    <name evidence="2" type="ORF">HCHKDHBN_00026</name>
</gene>
<reference evidence="2" key="1">
    <citation type="submission" date="2020-06" db="EMBL/GenBank/DDBJ databases">
        <title>Unique genomic features of the anaerobic methanotrophic archaea.</title>
        <authorList>
            <person name="Chadwick G.L."/>
            <person name="Skennerton C.T."/>
            <person name="Laso-Perez R."/>
            <person name="Leu A.O."/>
            <person name="Speth D.R."/>
            <person name="Yu H."/>
            <person name="Morgan-Lang C."/>
            <person name="Hatzenpichler R."/>
            <person name="Goudeau D."/>
            <person name="Malmstrom R."/>
            <person name="Brazelton W.J."/>
            <person name="Woyke T."/>
            <person name="Hallam S.J."/>
            <person name="Tyson G.W."/>
            <person name="Wegener G."/>
            <person name="Boetius A."/>
            <person name="Orphan V."/>
        </authorList>
    </citation>
    <scope>NUCLEOTIDE SEQUENCE</scope>
</reference>
<dbReference type="Pfam" id="PF11746">
    <property type="entry name" value="DUF3303"/>
    <property type="match status" value="1"/>
</dbReference>
<evidence type="ECO:0000256" key="1">
    <source>
        <dbReference type="SAM" id="MobiDB-lite"/>
    </source>
</evidence>
<organism evidence="2">
    <name type="scientific">Candidatus Methanophagaceae archaeon ANME-1 ERB6</name>
    <dbReference type="NCBI Taxonomy" id="2759912"/>
    <lineage>
        <taxon>Archaea</taxon>
        <taxon>Methanobacteriati</taxon>
        <taxon>Methanobacteriota</taxon>
        <taxon>Stenosarchaea group</taxon>
        <taxon>Methanomicrobia</taxon>
        <taxon>Candidatus Methanophagales</taxon>
        <taxon>Candidatus Methanophagaceae</taxon>
    </lineage>
</organism>
<feature type="compositionally biased region" description="Basic and acidic residues" evidence="1">
    <location>
        <begin position="1"/>
        <end position="14"/>
    </location>
</feature>
<proteinExistence type="predicted"/>
<name>A0A7G9YZM1_9EURY</name>
<sequence>MHQQSAEEGREISTLHRRKGGEKEKKMLFVAISTWEPEKRDEVDKRAAAMAKIPEGIKLIGSWVDLAGGRIFEVFEADDPKAVIEASFAWNDLCKAEFVSVMETEEAVKLIPKG</sequence>
<dbReference type="AlphaFoldDB" id="A0A7G9YZM1"/>
<dbReference type="EMBL" id="MT631542">
    <property type="protein sequence ID" value="QNO53455.1"/>
    <property type="molecule type" value="Genomic_DNA"/>
</dbReference>
<accession>A0A7G9YZM1</accession>
<evidence type="ECO:0000313" key="2">
    <source>
        <dbReference type="EMBL" id="QNO53455.1"/>
    </source>
</evidence>
<protein>
    <recommendedName>
        <fullName evidence="3">DUF3303 domain-containing protein</fullName>
    </recommendedName>
</protein>
<feature type="region of interest" description="Disordered" evidence="1">
    <location>
        <begin position="1"/>
        <end position="20"/>
    </location>
</feature>